<proteinExistence type="predicted"/>
<name>A0A383DT86_9ZZZZ</name>
<dbReference type="AlphaFoldDB" id="A0A383DT86"/>
<feature type="non-terminal residue" evidence="1">
    <location>
        <position position="40"/>
    </location>
</feature>
<gene>
    <name evidence="1" type="ORF">METZ01_LOCUS500596</name>
</gene>
<sequence length="40" mass="4368">VAGAFCAYERIPTRTLVTVWLPDGPFPRPDNAVTCAYLVS</sequence>
<evidence type="ECO:0000313" key="1">
    <source>
        <dbReference type="EMBL" id="SVE47742.1"/>
    </source>
</evidence>
<dbReference type="EMBL" id="UINC01220012">
    <property type="protein sequence ID" value="SVE47742.1"/>
    <property type="molecule type" value="Genomic_DNA"/>
</dbReference>
<feature type="non-terminal residue" evidence="1">
    <location>
        <position position="1"/>
    </location>
</feature>
<organism evidence="1">
    <name type="scientific">marine metagenome</name>
    <dbReference type="NCBI Taxonomy" id="408172"/>
    <lineage>
        <taxon>unclassified sequences</taxon>
        <taxon>metagenomes</taxon>
        <taxon>ecological metagenomes</taxon>
    </lineage>
</organism>
<protein>
    <submittedName>
        <fullName evidence="1">Uncharacterized protein</fullName>
    </submittedName>
</protein>
<accession>A0A383DT86</accession>
<reference evidence="1" key="1">
    <citation type="submission" date="2018-05" db="EMBL/GenBank/DDBJ databases">
        <authorList>
            <person name="Lanie J.A."/>
            <person name="Ng W.-L."/>
            <person name="Kazmierczak K.M."/>
            <person name="Andrzejewski T.M."/>
            <person name="Davidsen T.M."/>
            <person name="Wayne K.J."/>
            <person name="Tettelin H."/>
            <person name="Glass J.I."/>
            <person name="Rusch D."/>
            <person name="Podicherti R."/>
            <person name="Tsui H.-C.T."/>
            <person name="Winkler M.E."/>
        </authorList>
    </citation>
    <scope>NUCLEOTIDE SEQUENCE</scope>
</reference>